<comment type="catalytic activity">
    <reaction evidence="6">
        <text>a 6-O-methyl-2'-deoxyguanosine in DNA + L-cysteinyl-[protein] = S-methyl-L-cysteinyl-[protein] + a 2'-deoxyguanosine in DNA</text>
        <dbReference type="Rhea" id="RHEA:24000"/>
        <dbReference type="Rhea" id="RHEA-COMP:10131"/>
        <dbReference type="Rhea" id="RHEA-COMP:10132"/>
        <dbReference type="Rhea" id="RHEA-COMP:11367"/>
        <dbReference type="Rhea" id="RHEA-COMP:11368"/>
        <dbReference type="ChEBI" id="CHEBI:29950"/>
        <dbReference type="ChEBI" id="CHEBI:82612"/>
        <dbReference type="ChEBI" id="CHEBI:85445"/>
        <dbReference type="ChEBI" id="CHEBI:85448"/>
        <dbReference type="EC" id="2.1.1.63"/>
    </reaction>
</comment>
<evidence type="ECO:0000256" key="4">
    <source>
        <dbReference type="ARBA" id="ARBA00022763"/>
    </source>
</evidence>
<evidence type="ECO:0000256" key="5">
    <source>
        <dbReference type="ARBA" id="ARBA00023204"/>
    </source>
</evidence>
<dbReference type="GO" id="GO:0003908">
    <property type="term" value="F:methylated-DNA-[protein]-cysteine S-methyltransferase activity"/>
    <property type="evidence" value="ECO:0007669"/>
    <property type="project" value="UniProtKB-EC"/>
</dbReference>
<feature type="domain" description="Methylated-DNA-[protein]-cysteine S-methyltransferase DNA binding" evidence="7">
    <location>
        <begin position="8"/>
        <end position="86"/>
    </location>
</feature>
<keyword evidence="4" id="KW-0227">DNA damage</keyword>
<dbReference type="InterPro" id="IPR036217">
    <property type="entry name" value="MethylDNA_cys_MeTrfase_DNAb"/>
</dbReference>
<evidence type="ECO:0000313" key="9">
    <source>
        <dbReference type="Proteomes" id="UP000756703"/>
    </source>
</evidence>
<organism evidence="8 9">
    <name type="scientific">Candidatus Sungiibacteriota bacterium</name>
    <dbReference type="NCBI Taxonomy" id="2750080"/>
    <lineage>
        <taxon>Bacteria</taxon>
        <taxon>Candidatus Sungiibacteriota</taxon>
    </lineage>
</organism>
<dbReference type="SUPFAM" id="SSF46767">
    <property type="entry name" value="Methylated DNA-protein cysteine methyltransferase, C-terminal domain"/>
    <property type="match status" value="1"/>
</dbReference>
<dbReference type="Proteomes" id="UP000756703">
    <property type="component" value="Unassembled WGS sequence"/>
</dbReference>
<reference evidence="8" key="1">
    <citation type="submission" date="2020-07" db="EMBL/GenBank/DDBJ databases">
        <title>Huge and variable diversity of episymbiotic CPR bacteria and DPANN archaea in groundwater ecosystems.</title>
        <authorList>
            <person name="He C.Y."/>
            <person name="Keren R."/>
            <person name="Whittaker M."/>
            <person name="Farag I.F."/>
            <person name="Doudna J."/>
            <person name="Cate J.H.D."/>
            <person name="Banfield J.F."/>
        </authorList>
    </citation>
    <scope>NUCLEOTIDE SEQUENCE</scope>
    <source>
        <strain evidence="8">NC_groundwater_1225_Ag_S-0.1um_56_177</strain>
    </source>
</reference>
<protein>
    <submittedName>
        <fullName evidence="8">MGMT family protein</fullName>
    </submittedName>
</protein>
<accession>A0A932YYD8</accession>
<proteinExistence type="predicted"/>
<keyword evidence="5" id="KW-0234">DNA repair</keyword>
<gene>
    <name evidence="8" type="ORF">HY473_00030</name>
</gene>
<evidence type="ECO:0000256" key="6">
    <source>
        <dbReference type="ARBA" id="ARBA00049348"/>
    </source>
</evidence>
<comment type="caution">
    <text evidence="8">The sequence shown here is derived from an EMBL/GenBank/DDBJ whole genome shotgun (WGS) entry which is preliminary data.</text>
</comment>
<evidence type="ECO:0000313" key="8">
    <source>
        <dbReference type="EMBL" id="MBI4132474.1"/>
    </source>
</evidence>
<dbReference type="InterPro" id="IPR036388">
    <property type="entry name" value="WH-like_DNA-bd_sf"/>
</dbReference>
<dbReference type="PANTHER" id="PTHR42942">
    <property type="entry name" value="6-O-METHYLGUANINE DNA METHYLTRANSFERASE"/>
    <property type="match status" value="1"/>
</dbReference>
<dbReference type="GO" id="GO:0032259">
    <property type="term" value="P:methylation"/>
    <property type="evidence" value="ECO:0007669"/>
    <property type="project" value="UniProtKB-KW"/>
</dbReference>
<dbReference type="InterPro" id="IPR001497">
    <property type="entry name" value="MethylDNA_cys_MeTrfase_AS"/>
</dbReference>
<evidence type="ECO:0000256" key="2">
    <source>
        <dbReference type="ARBA" id="ARBA00022603"/>
    </source>
</evidence>
<dbReference type="GO" id="GO:0006281">
    <property type="term" value="P:DNA repair"/>
    <property type="evidence" value="ECO:0007669"/>
    <property type="project" value="UniProtKB-KW"/>
</dbReference>
<dbReference type="Gene3D" id="1.10.10.10">
    <property type="entry name" value="Winged helix-like DNA-binding domain superfamily/Winged helix DNA-binding domain"/>
    <property type="match status" value="1"/>
</dbReference>
<dbReference type="PROSITE" id="PS00374">
    <property type="entry name" value="MGMT"/>
    <property type="match status" value="1"/>
</dbReference>
<dbReference type="InterPro" id="IPR014048">
    <property type="entry name" value="MethylDNA_cys_MeTrfase_DNA-bd"/>
</dbReference>
<evidence type="ECO:0000259" key="7">
    <source>
        <dbReference type="Pfam" id="PF01035"/>
    </source>
</evidence>
<name>A0A932YYD8_9BACT</name>
<dbReference type="CDD" id="cd06445">
    <property type="entry name" value="ATase"/>
    <property type="match status" value="1"/>
</dbReference>
<keyword evidence="2" id="KW-0489">Methyltransferase</keyword>
<dbReference type="EMBL" id="JACQMI010000002">
    <property type="protein sequence ID" value="MBI4132474.1"/>
    <property type="molecule type" value="Genomic_DNA"/>
</dbReference>
<dbReference type="NCBIfam" id="TIGR00589">
    <property type="entry name" value="ogt"/>
    <property type="match status" value="1"/>
</dbReference>
<dbReference type="AlphaFoldDB" id="A0A932YYD8"/>
<sequence length="108" mass="12416">MSSRTLWHRVYAATRRIPRGRVATYADIARAIGRPRAWRFVGTVVSYNRDRGIPCHRVVRSDGRVGGFGFPGGTAEKIRRLRREGVAIRNQRVNLARFRIRSPRMLIS</sequence>
<evidence type="ECO:0000256" key="3">
    <source>
        <dbReference type="ARBA" id="ARBA00022679"/>
    </source>
</evidence>
<comment type="catalytic activity">
    <reaction evidence="1">
        <text>a 4-O-methyl-thymidine in DNA + L-cysteinyl-[protein] = a thymidine in DNA + S-methyl-L-cysteinyl-[protein]</text>
        <dbReference type="Rhea" id="RHEA:53428"/>
        <dbReference type="Rhea" id="RHEA-COMP:10131"/>
        <dbReference type="Rhea" id="RHEA-COMP:10132"/>
        <dbReference type="Rhea" id="RHEA-COMP:13555"/>
        <dbReference type="Rhea" id="RHEA-COMP:13556"/>
        <dbReference type="ChEBI" id="CHEBI:29950"/>
        <dbReference type="ChEBI" id="CHEBI:82612"/>
        <dbReference type="ChEBI" id="CHEBI:137386"/>
        <dbReference type="ChEBI" id="CHEBI:137387"/>
        <dbReference type="EC" id="2.1.1.63"/>
    </reaction>
</comment>
<evidence type="ECO:0000256" key="1">
    <source>
        <dbReference type="ARBA" id="ARBA00001286"/>
    </source>
</evidence>
<dbReference type="Pfam" id="PF01035">
    <property type="entry name" value="DNA_binding_1"/>
    <property type="match status" value="1"/>
</dbReference>
<dbReference type="PANTHER" id="PTHR42942:SF1">
    <property type="entry name" value="ALKYLTRANSFERASE-LIKE PROTEIN 1"/>
    <property type="match status" value="1"/>
</dbReference>
<dbReference type="InterPro" id="IPR052520">
    <property type="entry name" value="ATL_DNA_repair"/>
</dbReference>
<keyword evidence="3" id="KW-0808">Transferase</keyword>